<proteinExistence type="predicted"/>
<dbReference type="EMBL" id="OY731405">
    <property type="protein sequence ID" value="CAJ1971836.1"/>
    <property type="molecule type" value="Genomic_DNA"/>
</dbReference>
<accession>A0AA86T932</accession>
<gene>
    <name evidence="1" type="ORF">AYBTSS11_LOCUS23842</name>
</gene>
<keyword evidence="2" id="KW-1185">Reference proteome</keyword>
<protein>
    <submittedName>
        <fullName evidence="1">Uncharacterized protein</fullName>
    </submittedName>
</protein>
<organism evidence="1 2">
    <name type="scientific">Sphenostylis stenocarpa</name>
    <dbReference type="NCBI Taxonomy" id="92480"/>
    <lineage>
        <taxon>Eukaryota</taxon>
        <taxon>Viridiplantae</taxon>
        <taxon>Streptophyta</taxon>
        <taxon>Embryophyta</taxon>
        <taxon>Tracheophyta</taxon>
        <taxon>Spermatophyta</taxon>
        <taxon>Magnoliopsida</taxon>
        <taxon>eudicotyledons</taxon>
        <taxon>Gunneridae</taxon>
        <taxon>Pentapetalae</taxon>
        <taxon>rosids</taxon>
        <taxon>fabids</taxon>
        <taxon>Fabales</taxon>
        <taxon>Fabaceae</taxon>
        <taxon>Papilionoideae</taxon>
        <taxon>50 kb inversion clade</taxon>
        <taxon>NPAAA clade</taxon>
        <taxon>indigoferoid/millettioid clade</taxon>
        <taxon>Phaseoleae</taxon>
        <taxon>Sphenostylis</taxon>
    </lineage>
</organism>
<feature type="non-terminal residue" evidence="1">
    <location>
        <position position="1"/>
    </location>
</feature>
<dbReference type="Proteomes" id="UP001189624">
    <property type="component" value="Chromosome 8"/>
</dbReference>
<evidence type="ECO:0000313" key="2">
    <source>
        <dbReference type="Proteomes" id="UP001189624"/>
    </source>
</evidence>
<sequence>TDQPPYPVELSSGTLICNRFFPDLRDYEIGTDSRRPTYAQSFFFIPDDALRTMPDGPSSTLFSTVR</sequence>
<reference evidence="1" key="1">
    <citation type="submission" date="2023-10" db="EMBL/GenBank/DDBJ databases">
        <authorList>
            <person name="Domelevo Entfellner J.-B."/>
        </authorList>
    </citation>
    <scope>NUCLEOTIDE SEQUENCE</scope>
</reference>
<dbReference type="AlphaFoldDB" id="A0AA86T932"/>
<feature type="non-terminal residue" evidence="1">
    <location>
        <position position="66"/>
    </location>
</feature>
<name>A0AA86T932_9FABA</name>
<evidence type="ECO:0000313" key="1">
    <source>
        <dbReference type="EMBL" id="CAJ1971836.1"/>
    </source>
</evidence>
<dbReference type="Gramene" id="rna-AYBTSS11_LOCUS23842">
    <property type="protein sequence ID" value="CAJ1971836.1"/>
    <property type="gene ID" value="gene-AYBTSS11_LOCUS23842"/>
</dbReference>